<evidence type="ECO:0000259" key="2">
    <source>
        <dbReference type="Pfam" id="PF17820"/>
    </source>
</evidence>
<reference evidence="4" key="1">
    <citation type="submission" date="2021-01" db="EMBL/GenBank/DDBJ databases">
        <title>Genome public.</title>
        <authorList>
            <person name="Liu C."/>
            <person name="Sun Q."/>
        </authorList>
    </citation>
    <scope>NUCLEOTIDE SEQUENCE</scope>
    <source>
        <strain evidence="4">M6</strain>
    </source>
</reference>
<dbReference type="EMBL" id="JAEQMG010000010">
    <property type="protein sequence ID" value="MBK6087105.1"/>
    <property type="molecule type" value="Genomic_DNA"/>
</dbReference>
<dbReference type="Pfam" id="PF19238">
    <property type="entry name" value="Radical_SAM_2"/>
    <property type="match status" value="1"/>
</dbReference>
<dbReference type="Proteomes" id="UP000633365">
    <property type="component" value="Unassembled WGS sequence"/>
</dbReference>
<dbReference type="InterPro" id="IPR013785">
    <property type="entry name" value="Aldolase_TIM"/>
</dbReference>
<evidence type="ECO:0000313" key="5">
    <source>
        <dbReference type="Proteomes" id="UP000633365"/>
    </source>
</evidence>
<dbReference type="InterPro" id="IPR045375">
    <property type="entry name" value="Put_radical_SAM-like_N"/>
</dbReference>
<proteinExistence type="predicted"/>
<dbReference type="Pfam" id="PF04459">
    <property type="entry name" value="DUF512"/>
    <property type="match status" value="1"/>
</dbReference>
<feature type="domain" description="Putative radical SAM N-terminal" evidence="3">
    <location>
        <begin position="68"/>
        <end position="212"/>
    </location>
</feature>
<evidence type="ECO:0000259" key="1">
    <source>
        <dbReference type="Pfam" id="PF04459"/>
    </source>
</evidence>
<name>A0A934TY23_9FIRM</name>
<dbReference type="SUPFAM" id="SSF50156">
    <property type="entry name" value="PDZ domain-like"/>
    <property type="match status" value="1"/>
</dbReference>
<evidence type="ECO:0000259" key="3">
    <source>
        <dbReference type="Pfam" id="PF19238"/>
    </source>
</evidence>
<evidence type="ECO:0000313" key="4">
    <source>
        <dbReference type="EMBL" id="MBK6087105.1"/>
    </source>
</evidence>
<dbReference type="InterPro" id="IPR007549">
    <property type="entry name" value="DUF512"/>
</dbReference>
<dbReference type="Gene3D" id="3.20.20.70">
    <property type="entry name" value="Aldolase class I"/>
    <property type="match status" value="1"/>
</dbReference>
<protein>
    <submittedName>
        <fullName evidence="4">DUF512 domain-containing protein</fullName>
    </submittedName>
</protein>
<dbReference type="AlphaFoldDB" id="A0A934TY23"/>
<organism evidence="4 5">
    <name type="scientific">Ruminococcus difficilis</name>
    <dbReference type="NCBI Taxonomy" id="2763069"/>
    <lineage>
        <taxon>Bacteria</taxon>
        <taxon>Bacillati</taxon>
        <taxon>Bacillota</taxon>
        <taxon>Clostridia</taxon>
        <taxon>Eubacteriales</taxon>
        <taxon>Oscillospiraceae</taxon>
        <taxon>Ruminococcus</taxon>
    </lineage>
</organism>
<accession>A0A934TY23</accession>
<gene>
    <name evidence="4" type="ORF">JKK62_00275</name>
</gene>
<sequence length="436" mass="49697">MAVTIKDVYRNSYAYRAGCEAGDTLLSINGNEIVDVLDYRFYQLNSDLELKIRDRKGQVHTVKVRKPEYEELGLEFDTYLMDKEKSCRNKCIFCFIDQLPEGMRESLYFKDDDSRLSFLFGNYVTLTNLTEHEISRIIKMHISPINVSVHTTNPELRVKMMNNRFAGDALKILKRLSEHNIAINTQIVCCPGWNDGEELERSLRDLYELNVNLIGVVPVGITKYREGLAELTPFTVEKARETVDILEEFGEMCMETRGKRIAYAADELYIKAGYEIPDASFYGDFEAIENGIGLIAQLREDFRDELDWREADASIQRAVSIACGTSAAPYLRELMDEAQTKFPGVKVNVYPIVNDFFGEQINVSGLIVGQDLYHQLKNKPLGDALLISSAMLRFENDLFLDDVHIDDLSRKLHIEILPIHNDGVMLLNAVLGTTDE</sequence>
<dbReference type="SUPFAM" id="SSF102114">
    <property type="entry name" value="Radical SAM enzymes"/>
    <property type="match status" value="1"/>
</dbReference>
<dbReference type="RefSeq" id="WP_186833563.1">
    <property type="nucleotide sequence ID" value="NZ_JAEQMG010000010.1"/>
</dbReference>
<dbReference type="InterPro" id="IPR036034">
    <property type="entry name" value="PDZ_sf"/>
</dbReference>
<keyword evidence="5" id="KW-1185">Reference proteome</keyword>
<dbReference type="Gene3D" id="2.30.42.10">
    <property type="match status" value="1"/>
</dbReference>
<dbReference type="InterPro" id="IPR058240">
    <property type="entry name" value="rSAM_sf"/>
</dbReference>
<feature type="domain" description="DUF512" evidence="1">
    <location>
        <begin position="217"/>
        <end position="419"/>
    </location>
</feature>
<feature type="domain" description="PDZ" evidence="2">
    <location>
        <begin position="5"/>
        <end position="43"/>
    </location>
</feature>
<dbReference type="Pfam" id="PF17820">
    <property type="entry name" value="PDZ_6"/>
    <property type="match status" value="1"/>
</dbReference>
<dbReference type="InterPro" id="IPR041489">
    <property type="entry name" value="PDZ_6"/>
</dbReference>
<comment type="caution">
    <text evidence="4">The sequence shown here is derived from an EMBL/GenBank/DDBJ whole genome shotgun (WGS) entry which is preliminary data.</text>
</comment>